<dbReference type="RefSeq" id="WP_058872700.1">
    <property type="nucleotide sequence ID" value="NZ_LQBK01000003.1"/>
</dbReference>
<dbReference type="InterPro" id="IPR008279">
    <property type="entry name" value="PEP-util_enz_mobile_dom"/>
</dbReference>
<sequence length="845" mass="89976">MDVIDLAHIAPGRIGLVGGKALGLGALLSAGERVPDGFCLTTEAHRSGAVPEQAVLRAYERLGGGPVAVRSSAAAEDLPDASFAGQHDTVLDVEGGAALLEAIRQCWASVDSERAVAYRAERGLEADDPAMAVVVQRMIVPTAAGVMFTANPLTGTRTETVVDAVPGLGTGVVDGTVDTDHYVLPGHGPLPGQQHHGCLSPGQLRELQQAGQRVQRALGGPQDVEFAYDAEGTLWLLQSRAITTLFPLPPGTDPVQGDPRVYLEIGHMQGLRRPVTPMGVSVLRETTRRWLQIIGVDDTVADQYLVDIGGRLFTDLTGFVRSPRLHSRVPEMLQVYGPAVARGMRHVLEDPRYAPRPAPPGRRARSAGAIARLLLTVVPASLLGALRALARPAAARERAFQELEQVRRQPRTEPADTASRIRCAAGLQDAAMTGPMMRSLPPLWAALIAQGVAGGLLRDVLRPGELNATLRGMPHNVTTQMDLKLWSVAVAARPHRDLLVGTAPDELAARFSRGELPEFGLTAFLEEYGIRGSAEIDVGSPRWADDSTPVFAALAGYLQVTDPDQAPPARFARAAVEAEAAVAELVDRARRTRPLRARLAGTMLRRSRELTGLRELPKFLWLTPLAEVRRQLLTAGAELTGRGLLEQPEDILFLTLDEALDASHGTDLRTVVTGRRAEHHREARRRQVPGLLLSDGTNPQALPDGNAAEHGPDVLVGQPAATGVATGPVRIVHHPSEARLRPGDILVAPTTDPGWTPLFLTLGGLVTETGSTIAHGPTVAREYGIPAVICVPDATTRLTEGQVVTIDGATGLIHLHETDGEAQRPGVAGAREHRAGEPGRTAPGE</sequence>
<dbReference type="SUPFAM" id="SSF52009">
    <property type="entry name" value="Phosphohistidine domain"/>
    <property type="match status" value="1"/>
</dbReference>
<feature type="domain" description="PEP-utilising enzyme mobile" evidence="2">
    <location>
        <begin position="741"/>
        <end position="811"/>
    </location>
</feature>
<protein>
    <submittedName>
        <fullName evidence="4">Pyruvate, water dikinase</fullName>
    </submittedName>
</protein>
<dbReference type="Gene3D" id="3.50.30.10">
    <property type="entry name" value="Phosphohistidine domain"/>
    <property type="match status" value="1"/>
</dbReference>
<dbReference type="Gene3D" id="3.30.1490.20">
    <property type="entry name" value="ATP-grasp fold, A domain"/>
    <property type="match status" value="2"/>
</dbReference>
<organism evidence="4 5">
    <name type="scientific">Kocuria rosea subsp. polaris</name>
    <dbReference type="NCBI Taxonomy" id="136273"/>
    <lineage>
        <taxon>Bacteria</taxon>
        <taxon>Bacillati</taxon>
        <taxon>Actinomycetota</taxon>
        <taxon>Actinomycetes</taxon>
        <taxon>Micrococcales</taxon>
        <taxon>Micrococcaceae</taxon>
        <taxon>Kocuria</taxon>
    </lineage>
</organism>
<evidence type="ECO:0000313" key="4">
    <source>
        <dbReference type="EMBL" id="KUG61902.1"/>
    </source>
</evidence>
<gene>
    <name evidence="4" type="ORF">AVL61_11300</name>
</gene>
<dbReference type="STRING" id="136273.GY22_13470"/>
<comment type="caution">
    <text evidence="4">The sequence shown here is derived from an EMBL/GenBank/DDBJ whole genome shotgun (WGS) entry which is preliminary data.</text>
</comment>
<dbReference type="SUPFAM" id="SSF56059">
    <property type="entry name" value="Glutathione synthetase ATP-binding domain-like"/>
    <property type="match status" value="1"/>
</dbReference>
<dbReference type="OrthoDB" id="9765468at2"/>
<accession>A0A0W8IPS4</accession>
<dbReference type="InterPro" id="IPR051549">
    <property type="entry name" value="PEP_Utilizing_Enz"/>
</dbReference>
<feature type="region of interest" description="Disordered" evidence="1">
    <location>
        <begin position="819"/>
        <end position="845"/>
    </location>
</feature>
<feature type="domain" description="Pyruvate phosphate dikinase AMP/ATP-binding" evidence="3">
    <location>
        <begin position="194"/>
        <end position="244"/>
    </location>
</feature>
<dbReference type="InterPro" id="IPR036637">
    <property type="entry name" value="Phosphohistidine_dom_sf"/>
</dbReference>
<evidence type="ECO:0000313" key="5">
    <source>
        <dbReference type="Proteomes" id="UP000053512"/>
    </source>
</evidence>
<reference evidence="5" key="1">
    <citation type="submission" date="2015-12" db="EMBL/GenBank/DDBJ databases">
        <authorList>
            <person name="Nair G.R."/>
            <person name="Kaur G."/>
            <person name="Mayilraj S."/>
        </authorList>
    </citation>
    <scope>NUCLEOTIDE SEQUENCE [LARGE SCALE GENOMIC DNA]</scope>
    <source>
        <strain evidence="5">CD08_4</strain>
    </source>
</reference>
<evidence type="ECO:0000259" key="2">
    <source>
        <dbReference type="Pfam" id="PF00391"/>
    </source>
</evidence>
<dbReference type="AlphaFoldDB" id="A0A0W8IPS4"/>
<dbReference type="Gene3D" id="3.30.470.20">
    <property type="entry name" value="ATP-grasp fold, B domain"/>
    <property type="match status" value="2"/>
</dbReference>
<dbReference type="PANTHER" id="PTHR43615">
    <property type="entry name" value="PHOSPHOENOLPYRUVATE SYNTHASE-RELATED"/>
    <property type="match status" value="1"/>
</dbReference>
<dbReference type="GO" id="GO:0005524">
    <property type="term" value="F:ATP binding"/>
    <property type="evidence" value="ECO:0007669"/>
    <property type="project" value="InterPro"/>
</dbReference>
<dbReference type="Pfam" id="PF01326">
    <property type="entry name" value="PPDK_N"/>
    <property type="match status" value="2"/>
</dbReference>
<dbReference type="GO" id="GO:0016301">
    <property type="term" value="F:kinase activity"/>
    <property type="evidence" value="ECO:0007669"/>
    <property type="project" value="UniProtKB-KW"/>
</dbReference>
<keyword evidence="4" id="KW-0670">Pyruvate</keyword>
<dbReference type="EMBL" id="LQBK01000003">
    <property type="protein sequence ID" value="KUG61902.1"/>
    <property type="molecule type" value="Genomic_DNA"/>
</dbReference>
<evidence type="ECO:0000259" key="3">
    <source>
        <dbReference type="Pfam" id="PF01326"/>
    </source>
</evidence>
<dbReference type="InterPro" id="IPR002192">
    <property type="entry name" value="PPDK_AMP/ATP-bd"/>
</dbReference>
<proteinExistence type="predicted"/>
<feature type="region of interest" description="Disordered" evidence="1">
    <location>
        <begin position="673"/>
        <end position="709"/>
    </location>
</feature>
<dbReference type="Pfam" id="PF00391">
    <property type="entry name" value="PEP-utilizers"/>
    <property type="match status" value="1"/>
</dbReference>
<name>A0A0W8IPS4_KOCRO</name>
<dbReference type="InterPro" id="IPR013815">
    <property type="entry name" value="ATP_grasp_subdomain_1"/>
</dbReference>
<evidence type="ECO:0000256" key="1">
    <source>
        <dbReference type="SAM" id="MobiDB-lite"/>
    </source>
</evidence>
<keyword evidence="4" id="KW-0808">Transferase</keyword>
<keyword evidence="4" id="KW-0418">Kinase</keyword>
<dbReference type="PANTHER" id="PTHR43615:SF1">
    <property type="entry name" value="PPDK_N DOMAIN-CONTAINING PROTEIN"/>
    <property type="match status" value="1"/>
</dbReference>
<dbReference type="Proteomes" id="UP000053512">
    <property type="component" value="Unassembled WGS sequence"/>
</dbReference>
<feature type="domain" description="Pyruvate phosphate dikinase AMP/ATP-binding" evidence="3">
    <location>
        <begin position="52"/>
        <end position="185"/>
    </location>
</feature>